<accession>A0AAD7AC90</accession>
<dbReference type="AlphaFoldDB" id="A0AAD7AC90"/>
<dbReference type="PANTHER" id="PTHR21310:SF13">
    <property type="entry name" value="AMINOGLYCOSIDE PHOSPHOTRANSFERASE DOMAIN-CONTAINING PROTEIN"/>
    <property type="match status" value="1"/>
</dbReference>
<dbReference type="SUPFAM" id="SSF56112">
    <property type="entry name" value="Protein kinase-like (PK-like)"/>
    <property type="match status" value="1"/>
</dbReference>
<dbReference type="Gene3D" id="3.90.1200.10">
    <property type="match status" value="1"/>
</dbReference>
<comment type="caution">
    <text evidence="2">The sequence shown here is derived from an EMBL/GenBank/DDBJ whole genome shotgun (WGS) entry which is preliminary data.</text>
</comment>
<proteinExistence type="predicted"/>
<gene>
    <name evidence="2" type="ORF">DFH08DRAFT_855416</name>
</gene>
<reference evidence="2" key="1">
    <citation type="submission" date="2023-03" db="EMBL/GenBank/DDBJ databases">
        <title>Massive genome expansion in bonnet fungi (Mycena s.s.) driven by repeated elements and novel gene families across ecological guilds.</title>
        <authorList>
            <consortium name="Lawrence Berkeley National Laboratory"/>
            <person name="Harder C.B."/>
            <person name="Miyauchi S."/>
            <person name="Viragh M."/>
            <person name="Kuo A."/>
            <person name="Thoen E."/>
            <person name="Andreopoulos B."/>
            <person name="Lu D."/>
            <person name="Skrede I."/>
            <person name="Drula E."/>
            <person name="Henrissat B."/>
            <person name="Morin E."/>
            <person name="Kohler A."/>
            <person name="Barry K."/>
            <person name="LaButti K."/>
            <person name="Morin E."/>
            <person name="Salamov A."/>
            <person name="Lipzen A."/>
            <person name="Mereny Z."/>
            <person name="Hegedus B."/>
            <person name="Baldrian P."/>
            <person name="Stursova M."/>
            <person name="Weitz H."/>
            <person name="Taylor A."/>
            <person name="Grigoriev I.V."/>
            <person name="Nagy L.G."/>
            <person name="Martin F."/>
            <person name="Kauserud H."/>
        </authorList>
    </citation>
    <scope>NUCLEOTIDE SEQUENCE</scope>
    <source>
        <strain evidence="2">CBHHK002</strain>
    </source>
</reference>
<keyword evidence="3" id="KW-1185">Reference proteome</keyword>
<keyword evidence="2" id="KW-0418">Kinase</keyword>
<evidence type="ECO:0000313" key="2">
    <source>
        <dbReference type="EMBL" id="KAJ7354608.1"/>
    </source>
</evidence>
<dbReference type="InterPro" id="IPR011009">
    <property type="entry name" value="Kinase-like_dom_sf"/>
</dbReference>
<dbReference type="InterPro" id="IPR051678">
    <property type="entry name" value="AGP_Transferase"/>
</dbReference>
<dbReference type="EMBL" id="JARIHO010000010">
    <property type="protein sequence ID" value="KAJ7354608.1"/>
    <property type="molecule type" value="Genomic_DNA"/>
</dbReference>
<dbReference type="GO" id="GO:0016301">
    <property type="term" value="F:kinase activity"/>
    <property type="evidence" value="ECO:0007669"/>
    <property type="project" value="UniProtKB-KW"/>
</dbReference>
<dbReference type="InterPro" id="IPR002575">
    <property type="entry name" value="Aminoglycoside_PTrfase"/>
</dbReference>
<dbReference type="Proteomes" id="UP001218218">
    <property type="component" value="Unassembled WGS sequence"/>
</dbReference>
<keyword evidence="2" id="KW-0808">Transferase</keyword>
<protein>
    <submittedName>
        <fullName evidence="2">Kinase-like domain-containing protein</fullName>
    </submittedName>
</protein>
<evidence type="ECO:0000259" key="1">
    <source>
        <dbReference type="Pfam" id="PF01636"/>
    </source>
</evidence>
<sequence length="419" mass="47355">MAPAFPETDQCSEFSYDSDEDVPSDSFSLTALEEAVSKCISRKCNLIKLAEGGYHKVYNICSDDEPVNIVARVAAPAFPKDKVESEIATIQYLATHTNIPTPRVFGWNSNDGNPVGLEYMILEKISGVPASDVWDTLPLERKQVTVSEVADYIIQLFRLRFEAGGSLYNGPDVKEFVGPIVATPFYRALDGVVRFAQPVDRDLRPYRGPFENASAYLRSFLDAELHLIGDQREYILEHELDGDEGRLEQAIRVLKKAVQLSVVYPGDVCVSEPLTSPGQPFSLRMDDFRLSNVMIDAATGHVTGLIDFEGATVAPLWDCAYMPRWLQDPDEWDATYEGGPAEDRKILRDLFLEKVEEHDQTGEWIRALVRGRPFREFTDRLSFNVDVWVDQEEWMDQRMEWAKTHPGVGYPSMLSVGRR</sequence>
<name>A0AAD7AC90_9AGAR</name>
<dbReference type="Pfam" id="PF01636">
    <property type="entry name" value="APH"/>
    <property type="match status" value="1"/>
</dbReference>
<evidence type="ECO:0000313" key="3">
    <source>
        <dbReference type="Proteomes" id="UP001218218"/>
    </source>
</evidence>
<organism evidence="2 3">
    <name type="scientific">Mycena albidolilacea</name>
    <dbReference type="NCBI Taxonomy" id="1033008"/>
    <lineage>
        <taxon>Eukaryota</taxon>
        <taxon>Fungi</taxon>
        <taxon>Dikarya</taxon>
        <taxon>Basidiomycota</taxon>
        <taxon>Agaricomycotina</taxon>
        <taxon>Agaricomycetes</taxon>
        <taxon>Agaricomycetidae</taxon>
        <taxon>Agaricales</taxon>
        <taxon>Marasmiineae</taxon>
        <taxon>Mycenaceae</taxon>
        <taxon>Mycena</taxon>
    </lineage>
</organism>
<feature type="domain" description="Aminoglycoside phosphotransferase" evidence="1">
    <location>
        <begin position="60"/>
        <end position="343"/>
    </location>
</feature>
<dbReference type="PANTHER" id="PTHR21310">
    <property type="entry name" value="AMINOGLYCOSIDE PHOSPHOTRANSFERASE-RELATED-RELATED"/>
    <property type="match status" value="1"/>
</dbReference>